<dbReference type="CDD" id="cd03135">
    <property type="entry name" value="GATase1_DJ-1"/>
    <property type="match status" value="1"/>
</dbReference>
<proteinExistence type="predicted"/>
<feature type="domain" description="DJ-1/PfpI" evidence="1">
    <location>
        <begin position="1"/>
        <end position="161"/>
    </location>
</feature>
<dbReference type="NCBIfam" id="TIGR01383">
    <property type="entry name" value="not_thiJ"/>
    <property type="match status" value="1"/>
</dbReference>
<sequence>MKAAIILATGFEEIEAIAPLDILRRGGVDASLVGLDAREVVGAHGVSIKTDSTLKSYDFSTCDMIILPGGLPGAEHLSESGELRELLLAQANSGKYCAAICAAPMALAKAGLIKGAYTCYPGFESNVSTSAPSKEKVVIEGKIITSRGPGTAYDFGLALLELLEGRAKRDEVAKGMLLA</sequence>
<dbReference type="RefSeq" id="WP_302244864.1">
    <property type="nucleotide sequence ID" value="NZ_JAULJQ010000012.1"/>
</dbReference>
<evidence type="ECO:0000313" key="3">
    <source>
        <dbReference type="Proteomes" id="UP001171111"/>
    </source>
</evidence>
<keyword evidence="3" id="KW-1185">Reference proteome</keyword>
<dbReference type="EMBL" id="JAULJQ010000012">
    <property type="protein sequence ID" value="MDO2410085.1"/>
    <property type="molecule type" value="Genomic_DNA"/>
</dbReference>
<reference evidence="2 3" key="1">
    <citation type="submission" date="2023-06" db="EMBL/GenBank/DDBJ databases">
        <title>Campylobacter magnum sp. nov., isolated from cecal contents of domestic pigs (Sus scrofa domesticus).</title>
        <authorList>
            <person name="Papic B."/>
            <person name="Gruntar I."/>
        </authorList>
    </citation>
    <scope>NUCLEOTIDE SEQUENCE [LARGE SCALE GENOMIC DNA]</scope>
    <source>
        <strain evidence="3">34484-21</strain>
    </source>
</reference>
<organism evidence="2 3">
    <name type="scientific">Campylobacter magnus</name>
    <dbReference type="NCBI Taxonomy" id="3026462"/>
    <lineage>
        <taxon>Bacteria</taxon>
        <taxon>Pseudomonadati</taxon>
        <taxon>Campylobacterota</taxon>
        <taxon>Epsilonproteobacteria</taxon>
        <taxon>Campylobacterales</taxon>
        <taxon>Campylobacteraceae</taxon>
        <taxon>Campylobacter</taxon>
    </lineage>
</organism>
<comment type="caution">
    <text evidence="2">The sequence shown here is derived from an EMBL/GenBank/DDBJ whole genome shotgun (WGS) entry which is preliminary data.</text>
</comment>
<dbReference type="InterPro" id="IPR029062">
    <property type="entry name" value="Class_I_gatase-like"/>
</dbReference>
<dbReference type="PANTHER" id="PTHR48094:SF12">
    <property type="entry name" value="PARKINSON DISEASE PROTEIN 7 HOMOLOG"/>
    <property type="match status" value="1"/>
</dbReference>
<dbReference type="Gene3D" id="3.40.50.880">
    <property type="match status" value="1"/>
</dbReference>
<dbReference type="Proteomes" id="UP001171111">
    <property type="component" value="Unassembled WGS sequence"/>
</dbReference>
<evidence type="ECO:0000313" key="2">
    <source>
        <dbReference type="EMBL" id="MDO2410085.1"/>
    </source>
</evidence>
<name>A0ABT8T9B2_9BACT</name>
<dbReference type="InterPro" id="IPR050325">
    <property type="entry name" value="Prot/Nucl_acid_deglycase"/>
</dbReference>
<dbReference type="SUPFAM" id="SSF52317">
    <property type="entry name" value="Class I glutamine amidotransferase-like"/>
    <property type="match status" value="1"/>
</dbReference>
<dbReference type="InterPro" id="IPR006287">
    <property type="entry name" value="DJ-1"/>
</dbReference>
<gene>
    <name evidence="2" type="ORF">Q2362_08310</name>
</gene>
<protein>
    <submittedName>
        <fullName evidence="2">DJ-1/PfpI family protein</fullName>
    </submittedName>
</protein>
<dbReference type="Pfam" id="PF01965">
    <property type="entry name" value="DJ-1_PfpI"/>
    <property type="match status" value="1"/>
</dbReference>
<dbReference type="PANTHER" id="PTHR48094">
    <property type="entry name" value="PROTEIN/NUCLEIC ACID DEGLYCASE DJ-1-RELATED"/>
    <property type="match status" value="1"/>
</dbReference>
<evidence type="ECO:0000259" key="1">
    <source>
        <dbReference type="Pfam" id="PF01965"/>
    </source>
</evidence>
<dbReference type="InterPro" id="IPR002818">
    <property type="entry name" value="DJ-1/PfpI"/>
</dbReference>
<accession>A0ABT8T9B2</accession>